<dbReference type="Pfam" id="PF09911">
    <property type="entry name" value="DUF2140"/>
    <property type="match status" value="1"/>
</dbReference>
<proteinExistence type="predicted"/>
<accession>A0A239STQ3</accession>
<keyword evidence="3" id="KW-1185">Reference proteome</keyword>
<dbReference type="RefSeq" id="WP_018374414.1">
    <property type="nucleotide sequence ID" value="NZ_LT906439.1"/>
</dbReference>
<reference evidence="2 3" key="1">
    <citation type="submission" date="2017-06" db="EMBL/GenBank/DDBJ databases">
        <authorList>
            <consortium name="Pathogen Informatics"/>
        </authorList>
    </citation>
    <scope>NUCLEOTIDE SEQUENCE [LARGE SCALE GENOMIC DNA]</scope>
    <source>
        <strain evidence="2 3">NCTC13788</strain>
    </source>
</reference>
<evidence type="ECO:0000313" key="3">
    <source>
        <dbReference type="Proteomes" id="UP000215185"/>
    </source>
</evidence>
<dbReference type="AlphaFoldDB" id="A0A239STQ3"/>
<organism evidence="2 3">
    <name type="scientific">Streptococcus merionis</name>
    <dbReference type="NCBI Taxonomy" id="400065"/>
    <lineage>
        <taxon>Bacteria</taxon>
        <taxon>Bacillati</taxon>
        <taxon>Bacillota</taxon>
        <taxon>Bacilli</taxon>
        <taxon>Lactobacillales</taxon>
        <taxon>Streptococcaceae</taxon>
        <taxon>Streptococcus</taxon>
    </lineage>
</organism>
<keyword evidence="1" id="KW-0812">Transmembrane</keyword>
<keyword evidence="1" id="KW-1133">Transmembrane helix</keyword>
<sequence>MKRVRFGNKINIWKWLFIGLVGVQLALMTVLFLRMSSPRETDRTAQEVTTNFQVGTFSTTRDQLNLALKSYLKNYQSKTFTYAIYLTEKRVVFEGFYEILGAKIPLYVYFSPYRDETGAVILEVNEVSAGTLSLPKSEILNYISKNYKLPKAILIDPKTGKITVDLPHIENKLGMAVKARSIDLYNDQLIFEVFQK</sequence>
<dbReference type="InterPro" id="IPR018672">
    <property type="entry name" value="DUF2140"/>
</dbReference>
<dbReference type="eggNOG" id="COG4698">
    <property type="taxonomic scope" value="Bacteria"/>
</dbReference>
<dbReference type="EMBL" id="LT906439">
    <property type="protein sequence ID" value="SNU88787.1"/>
    <property type="molecule type" value="Genomic_DNA"/>
</dbReference>
<gene>
    <name evidence="2" type="ORF">SAMEA4412692_01231</name>
</gene>
<evidence type="ECO:0000313" key="2">
    <source>
        <dbReference type="EMBL" id="SNU88787.1"/>
    </source>
</evidence>
<feature type="transmembrane region" description="Helical" evidence="1">
    <location>
        <begin position="12"/>
        <end position="33"/>
    </location>
</feature>
<name>A0A239STQ3_9STRE</name>
<dbReference type="KEGG" id="smen:SAMEA4412692_1231"/>
<dbReference type="OrthoDB" id="2241695at2"/>
<evidence type="ECO:0000256" key="1">
    <source>
        <dbReference type="SAM" id="Phobius"/>
    </source>
</evidence>
<protein>
    <submittedName>
        <fullName evidence="2">Membrane protein</fullName>
    </submittedName>
</protein>
<dbReference type="Proteomes" id="UP000215185">
    <property type="component" value="Chromosome 1"/>
</dbReference>
<dbReference type="STRING" id="1123308.GCA_000380085_01871"/>
<keyword evidence="1" id="KW-0472">Membrane</keyword>